<feature type="non-terminal residue" evidence="8">
    <location>
        <position position="410"/>
    </location>
</feature>
<evidence type="ECO:0000256" key="7">
    <source>
        <dbReference type="SAM" id="Phobius"/>
    </source>
</evidence>
<dbReference type="SUPFAM" id="SSF103481">
    <property type="entry name" value="Multidrug resistance efflux transporter EmrE"/>
    <property type="match status" value="1"/>
</dbReference>
<evidence type="ECO:0000256" key="2">
    <source>
        <dbReference type="ARBA" id="ARBA00007863"/>
    </source>
</evidence>
<feature type="transmembrane region" description="Helical" evidence="7">
    <location>
        <begin position="216"/>
        <end position="233"/>
    </location>
</feature>
<feature type="transmembrane region" description="Helical" evidence="7">
    <location>
        <begin position="160"/>
        <end position="179"/>
    </location>
</feature>
<evidence type="ECO:0000256" key="6">
    <source>
        <dbReference type="ARBA" id="ARBA00023136"/>
    </source>
</evidence>
<feature type="transmembrane region" description="Helical" evidence="7">
    <location>
        <begin position="106"/>
        <end position="122"/>
    </location>
</feature>
<feature type="transmembrane region" description="Helical" evidence="7">
    <location>
        <begin position="185"/>
        <end position="204"/>
    </location>
</feature>
<dbReference type="EMBL" id="LSRQ01000785">
    <property type="protein sequence ID" value="OAY80816.1"/>
    <property type="molecule type" value="Genomic_DNA"/>
</dbReference>
<keyword evidence="4 7" id="KW-0812">Transmembrane</keyword>
<dbReference type="Pfam" id="PF06027">
    <property type="entry name" value="SLC35F"/>
    <property type="match status" value="1"/>
</dbReference>
<dbReference type="STRING" id="4615.A0A199VV61"/>
<organism evidence="8 9">
    <name type="scientific">Ananas comosus</name>
    <name type="common">Pineapple</name>
    <name type="synonym">Ananas ananas</name>
    <dbReference type="NCBI Taxonomy" id="4615"/>
    <lineage>
        <taxon>Eukaryota</taxon>
        <taxon>Viridiplantae</taxon>
        <taxon>Streptophyta</taxon>
        <taxon>Embryophyta</taxon>
        <taxon>Tracheophyta</taxon>
        <taxon>Spermatophyta</taxon>
        <taxon>Magnoliopsida</taxon>
        <taxon>Liliopsida</taxon>
        <taxon>Poales</taxon>
        <taxon>Bromeliaceae</taxon>
        <taxon>Bromelioideae</taxon>
        <taxon>Ananas</taxon>
    </lineage>
</organism>
<feature type="transmembrane region" description="Helical" evidence="7">
    <location>
        <begin position="280"/>
        <end position="304"/>
    </location>
</feature>
<evidence type="ECO:0000313" key="8">
    <source>
        <dbReference type="EMBL" id="OAY80816.1"/>
    </source>
</evidence>
<gene>
    <name evidence="8" type="ORF">ACMD2_21069</name>
</gene>
<feature type="transmembrane region" description="Helical" evidence="7">
    <location>
        <begin position="20"/>
        <end position="41"/>
    </location>
</feature>
<feature type="transmembrane region" description="Helical" evidence="7">
    <location>
        <begin position="249"/>
        <end position="268"/>
    </location>
</feature>
<dbReference type="InterPro" id="IPR052221">
    <property type="entry name" value="SLC35F_Transporter"/>
</dbReference>
<evidence type="ECO:0000256" key="1">
    <source>
        <dbReference type="ARBA" id="ARBA00004141"/>
    </source>
</evidence>
<comment type="subcellular location">
    <subcellularLocation>
        <location evidence="1">Membrane</location>
        <topology evidence="1">Multi-pass membrane protein</topology>
    </subcellularLocation>
</comment>
<dbReference type="GO" id="GO:0016020">
    <property type="term" value="C:membrane"/>
    <property type="evidence" value="ECO:0007669"/>
    <property type="project" value="UniProtKB-SubCell"/>
</dbReference>
<reference evidence="8 9" key="1">
    <citation type="journal article" date="2016" name="DNA Res.">
        <title>The draft genome of MD-2 pineapple using hybrid error correction of long reads.</title>
        <authorList>
            <person name="Redwan R.M."/>
            <person name="Saidin A."/>
            <person name="Kumar S.V."/>
        </authorList>
    </citation>
    <scope>NUCLEOTIDE SEQUENCE [LARGE SCALE GENOMIC DNA]</scope>
    <source>
        <strain evidence="9">cv. MD2</strain>
        <tissue evidence="8">Leaf</tissue>
    </source>
</reference>
<accession>A0A199VV61</accession>
<comment type="caution">
    <text evidence="8">The sequence shown here is derived from an EMBL/GenBank/DDBJ whole genome shotgun (WGS) entry which is preliminary data.</text>
</comment>
<dbReference type="InterPro" id="IPR009262">
    <property type="entry name" value="SLC35_F1/F2/F6"/>
</dbReference>
<feature type="transmembrane region" description="Helical" evidence="7">
    <location>
        <begin position="69"/>
        <end position="94"/>
    </location>
</feature>
<evidence type="ECO:0000256" key="5">
    <source>
        <dbReference type="ARBA" id="ARBA00022989"/>
    </source>
</evidence>
<dbReference type="GO" id="GO:0022857">
    <property type="term" value="F:transmembrane transporter activity"/>
    <property type="evidence" value="ECO:0007669"/>
    <property type="project" value="InterPro"/>
</dbReference>
<keyword evidence="3" id="KW-0813">Transport</keyword>
<dbReference type="Proteomes" id="UP000092600">
    <property type="component" value="Unassembled WGS sequence"/>
</dbReference>
<evidence type="ECO:0000313" key="9">
    <source>
        <dbReference type="Proteomes" id="UP000092600"/>
    </source>
</evidence>
<dbReference type="PANTHER" id="PTHR14233:SF18">
    <property type="entry name" value="OS05G0444300 PROTEIN"/>
    <property type="match status" value="1"/>
</dbReference>
<dbReference type="InterPro" id="IPR037185">
    <property type="entry name" value="EmrE-like"/>
</dbReference>
<evidence type="ECO:0000256" key="3">
    <source>
        <dbReference type="ARBA" id="ARBA00022448"/>
    </source>
</evidence>
<keyword evidence="5 7" id="KW-1133">Transmembrane helix</keyword>
<keyword evidence="6 7" id="KW-0472">Membrane</keyword>
<evidence type="ECO:0000256" key="4">
    <source>
        <dbReference type="ARBA" id="ARBA00022692"/>
    </source>
</evidence>
<protein>
    <submittedName>
        <fullName evidence="8">Solute carrier family 35 member F1</fullName>
    </submittedName>
</protein>
<dbReference type="PANTHER" id="PTHR14233">
    <property type="entry name" value="DUF914-RELATED"/>
    <property type="match status" value="1"/>
</dbReference>
<proteinExistence type="inferred from homology"/>
<comment type="similarity">
    <text evidence="2">Belongs to the SLC35F solute transporter family.</text>
</comment>
<dbReference type="AlphaFoldDB" id="A0A199VV61"/>
<name>A0A199VV61_ANACO</name>
<sequence length="410" mass="44058">MVALSLSPSTLLSLSPLSLSLPSLCTLSLSLLPLFSLSLSLSREAPAKRGEPAAGRGFAAEATRGGLRLLFVLFLGQLISLFLAASSFTSSLIANLGADAPLAQSFFTYLSLTLVYGSILLYRRQKLRVPWYWYTGLAIVDVQGNFLVVKAYQYSSITSVALLDCWTIPWVIILTWIAMGTRYSLGQFLGAGTCVAGLALVLFSDAGASGEGGKKPLLGDALVIAGTLCYAFSNVGEEFCVKKKDRVEVIAMLGVFGLLVCATEIAIFERKNLQEVKWSPTMISLFAGFAAASFLFYSVFPFLLKMSGATLFNLSLLTSDIEAGIEGAKDDEGEEAAVQYEQLTEENSTTPLFKFISWILVTVMSGATLFNLSLLTSDIEAGIEGAKDDEGEEAAVQYDQLTEENSTTPL</sequence>